<sequence>MSSLEENLRVVRERIRRAAEAAGRDPGDVTLLAVSKTWPAADVAELAALGQREFAENKVQELVAKAEELEHLDLRWHLVGQLQRNKATAVVGVGAVVQSVDRVSLVERLAGVAERAGAVTEVFVQVDLGGPEGEAAARGGVALEHAVELADTVAGYPSLRLRGLMAVAPRGGAPRPAFDRLASLAARVRSDHPGAGDLSAGMSADLEDAVAAGATLVRVGTALFGSRPLASGSGP</sequence>
<feature type="modified residue" description="N6-(pyridoxal phosphate)lysine" evidence="2 3">
    <location>
        <position position="36"/>
    </location>
</feature>
<evidence type="ECO:0000259" key="5">
    <source>
        <dbReference type="Pfam" id="PF01168"/>
    </source>
</evidence>
<comment type="cofactor">
    <cofactor evidence="3">
        <name>pyridoxal 5'-phosphate</name>
        <dbReference type="ChEBI" id="CHEBI:597326"/>
    </cofactor>
</comment>
<dbReference type="PIRSF" id="PIRSF004848">
    <property type="entry name" value="YBL036c_PLPDEIII"/>
    <property type="match status" value="1"/>
</dbReference>
<comment type="function">
    <text evidence="2">Pyridoxal 5'-phosphate (PLP)-binding protein, which is involved in PLP homeostasis.</text>
</comment>
<dbReference type="Gene3D" id="3.20.20.10">
    <property type="entry name" value="Alanine racemase"/>
    <property type="match status" value="1"/>
</dbReference>
<dbReference type="Proteomes" id="UP000198981">
    <property type="component" value="Unassembled WGS sequence"/>
</dbReference>
<dbReference type="SUPFAM" id="SSF51419">
    <property type="entry name" value="PLP-binding barrel"/>
    <property type="match status" value="1"/>
</dbReference>
<proteinExistence type="inferred from homology"/>
<feature type="domain" description="Alanine racemase N-terminal" evidence="5">
    <location>
        <begin position="8"/>
        <end position="228"/>
    </location>
</feature>
<evidence type="ECO:0000256" key="3">
    <source>
        <dbReference type="PIRSR" id="PIRSR004848-1"/>
    </source>
</evidence>
<accession>A0A1G4Y9Z2</accession>
<dbReference type="OrthoDB" id="9804072at2"/>
<evidence type="ECO:0000256" key="2">
    <source>
        <dbReference type="HAMAP-Rule" id="MF_02087"/>
    </source>
</evidence>
<dbReference type="RefSeq" id="WP_092804204.1">
    <property type="nucleotide sequence ID" value="NZ_FMUH01000003.1"/>
</dbReference>
<dbReference type="STRING" id="1960309.SAMN03159343_2370"/>
<dbReference type="InterPro" id="IPR029066">
    <property type="entry name" value="PLP-binding_barrel"/>
</dbReference>
<dbReference type="GO" id="GO:0030170">
    <property type="term" value="F:pyridoxal phosphate binding"/>
    <property type="evidence" value="ECO:0007669"/>
    <property type="project" value="UniProtKB-UniRule"/>
</dbReference>
<evidence type="ECO:0000256" key="1">
    <source>
        <dbReference type="ARBA" id="ARBA00022898"/>
    </source>
</evidence>
<keyword evidence="7" id="KW-1185">Reference proteome</keyword>
<name>A0A1G4Y9Z2_9ACTN</name>
<organism evidence="6 7">
    <name type="scientific">Klenkia marina</name>
    <dbReference type="NCBI Taxonomy" id="1960309"/>
    <lineage>
        <taxon>Bacteria</taxon>
        <taxon>Bacillati</taxon>
        <taxon>Actinomycetota</taxon>
        <taxon>Actinomycetes</taxon>
        <taxon>Geodermatophilales</taxon>
        <taxon>Geodermatophilaceae</taxon>
        <taxon>Klenkia</taxon>
    </lineage>
</organism>
<reference evidence="7" key="1">
    <citation type="submission" date="2016-10" db="EMBL/GenBank/DDBJ databases">
        <authorList>
            <person name="Varghese N."/>
            <person name="Submissions S."/>
        </authorList>
    </citation>
    <scope>NUCLEOTIDE SEQUENCE [LARGE SCALE GENOMIC DNA]</scope>
    <source>
        <strain evidence="7">DSM 45722</strain>
    </source>
</reference>
<protein>
    <recommendedName>
        <fullName evidence="2">Pyridoxal phosphate homeostasis protein</fullName>
        <shortName evidence="2">PLP homeostasis protein</shortName>
    </recommendedName>
</protein>
<dbReference type="Pfam" id="PF01168">
    <property type="entry name" value="Ala_racemase_N"/>
    <property type="match status" value="1"/>
</dbReference>
<keyword evidence="1 2" id="KW-0663">Pyridoxal phosphate</keyword>
<dbReference type="EMBL" id="FMUH01000003">
    <property type="protein sequence ID" value="SCX50244.1"/>
    <property type="molecule type" value="Genomic_DNA"/>
</dbReference>
<comment type="similarity">
    <text evidence="2 4">Belongs to the pyridoxal phosphate-binding protein YggS/PROSC family.</text>
</comment>
<evidence type="ECO:0000313" key="7">
    <source>
        <dbReference type="Proteomes" id="UP000198981"/>
    </source>
</evidence>
<dbReference type="PANTHER" id="PTHR10146">
    <property type="entry name" value="PROLINE SYNTHETASE CO-TRANSCRIBED BACTERIAL HOMOLOG PROTEIN"/>
    <property type="match status" value="1"/>
</dbReference>
<dbReference type="CDD" id="cd00635">
    <property type="entry name" value="PLPDE_III_YBL036c_like"/>
    <property type="match status" value="1"/>
</dbReference>
<evidence type="ECO:0000313" key="6">
    <source>
        <dbReference type="EMBL" id="SCX50244.1"/>
    </source>
</evidence>
<gene>
    <name evidence="6" type="ORF">SAMN03159343_2370</name>
</gene>
<dbReference type="NCBIfam" id="TIGR00044">
    <property type="entry name" value="YggS family pyridoxal phosphate-dependent enzyme"/>
    <property type="match status" value="1"/>
</dbReference>
<dbReference type="InterPro" id="IPR011078">
    <property type="entry name" value="PyrdxlP_homeostasis"/>
</dbReference>
<evidence type="ECO:0000256" key="4">
    <source>
        <dbReference type="RuleBase" id="RU004514"/>
    </source>
</evidence>
<dbReference type="PANTHER" id="PTHR10146:SF14">
    <property type="entry name" value="PYRIDOXAL PHOSPHATE HOMEOSTASIS PROTEIN"/>
    <property type="match status" value="1"/>
</dbReference>
<dbReference type="AlphaFoldDB" id="A0A1G4Y9Z2"/>
<dbReference type="InterPro" id="IPR001608">
    <property type="entry name" value="Ala_racemase_N"/>
</dbReference>
<dbReference type="HAMAP" id="MF_02087">
    <property type="entry name" value="PLP_homeostasis"/>
    <property type="match status" value="1"/>
</dbReference>